<dbReference type="InterPro" id="IPR011598">
    <property type="entry name" value="bHLH_dom"/>
</dbReference>
<dbReference type="PROSITE" id="PS50888">
    <property type="entry name" value="BHLH"/>
    <property type="match status" value="1"/>
</dbReference>
<dbReference type="SMART" id="SM00353">
    <property type="entry name" value="HLH"/>
    <property type="match status" value="1"/>
</dbReference>
<evidence type="ECO:0000256" key="1">
    <source>
        <dbReference type="ARBA" id="ARBA00023125"/>
    </source>
</evidence>
<dbReference type="InterPro" id="IPR036638">
    <property type="entry name" value="HLH_DNA-bd_sf"/>
</dbReference>
<dbReference type="Proteomes" id="UP000594454">
    <property type="component" value="Chromosome 1"/>
</dbReference>
<dbReference type="AlphaFoldDB" id="A0A7R8UF74"/>
<gene>
    <name evidence="3" type="ORF">HERILL_LOCUS2911</name>
</gene>
<evidence type="ECO:0000259" key="2">
    <source>
        <dbReference type="PROSITE" id="PS50888"/>
    </source>
</evidence>
<dbReference type="InParanoid" id="A0A7R8UF74"/>
<dbReference type="GO" id="GO:0000977">
    <property type="term" value="F:RNA polymerase II transcription regulatory region sequence-specific DNA binding"/>
    <property type="evidence" value="ECO:0007669"/>
    <property type="project" value="TreeGrafter"/>
</dbReference>
<dbReference type="CDD" id="cd11418">
    <property type="entry name" value="bHLH_TS_ASCL"/>
    <property type="match status" value="1"/>
</dbReference>
<evidence type="ECO:0000313" key="3">
    <source>
        <dbReference type="EMBL" id="CAD7079708.1"/>
    </source>
</evidence>
<dbReference type="OrthoDB" id="8093063at2759"/>
<organism evidence="3 4">
    <name type="scientific">Hermetia illucens</name>
    <name type="common">Black soldier fly</name>
    <dbReference type="NCBI Taxonomy" id="343691"/>
    <lineage>
        <taxon>Eukaryota</taxon>
        <taxon>Metazoa</taxon>
        <taxon>Ecdysozoa</taxon>
        <taxon>Arthropoda</taxon>
        <taxon>Hexapoda</taxon>
        <taxon>Insecta</taxon>
        <taxon>Pterygota</taxon>
        <taxon>Neoptera</taxon>
        <taxon>Endopterygota</taxon>
        <taxon>Diptera</taxon>
        <taxon>Brachycera</taxon>
        <taxon>Stratiomyomorpha</taxon>
        <taxon>Stratiomyidae</taxon>
        <taxon>Hermetiinae</taxon>
        <taxon>Hermetia</taxon>
    </lineage>
</organism>
<proteinExistence type="predicted"/>
<keyword evidence="4" id="KW-1185">Reference proteome</keyword>
<evidence type="ECO:0000313" key="4">
    <source>
        <dbReference type="Proteomes" id="UP000594454"/>
    </source>
</evidence>
<dbReference type="GO" id="GO:0046983">
    <property type="term" value="F:protein dimerization activity"/>
    <property type="evidence" value="ECO:0007669"/>
    <property type="project" value="InterPro"/>
</dbReference>
<dbReference type="GO" id="GO:0000981">
    <property type="term" value="F:DNA-binding transcription factor activity, RNA polymerase II-specific"/>
    <property type="evidence" value="ECO:0007669"/>
    <property type="project" value="TreeGrafter"/>
</dbReference>
<dbReference type="Pfam" id="PF00010">
    <property type="entry name" value="HLH"/>
    <property type="match status" value="1"/>
</dbReference>
<feature type="domain" description="BHLH" evidence="2">
    <location>
        <begin position="87"/>
        <end position="140"/>
    </location>
</feature>
<dbReference type="Gene3D" id="4.10.280.10">
    <property type="entry name" value="Helix-loop-helix DNA-binding domain"/>
    <property type="match status" value="1"/>
</dbReference>
<name>A0A7R8UF74_HERIL</name>
<protein>
    <recommendedName>
        <fullName evidence="2">BHLH domain-containing protein</fullName>
    </recommendedName>
</protein>
<dbReference type="GO" id="GO:0032502">
    <property type="term" value="P:developmental process"/>
    <property type="evidence" value="ECO:0007669"/>
    <property type="project" value="TreeGrafter"/>
</dbReference>
<dbReference type="SUPFAM" id="SSF47459">
    <property type="entry name" value="HLH, helix-loop-helix DNA-binding domain"/>
    <property type="match status" value="1"/>
</dbReference>
<dbReference type="InterPro" id="IPR050283">
    <property type="entry name" value="E-box_TF_Regulators"/>
</dbReference>
<keyword evidence="1" id="KW-0238">DNA-binding</keyword>
<sequence>MESRYSSRDFSKVKKKCKVCLNNGEKVDTKWQDNRNDIESYDNKVLSNCKVQPITSYGFMSSERVTEIQTNAHPKRQPISIKNNHRVSIQMRNARERNRVRAVNEAFARLRTVIPYTANRTKRVSKVKTLRKALEYITELQILLIGNCIR</sequence>
<dbReference type="PANTHER" id="PTHR23349">
    <property type="entry name" value="BASIC HELIX-LOOP-HELIX TRANSCRIPTION FACTOR, TWIST"/>
    <property type="match status" value="1"/>
</dbReference>
<accession>A0A7R8UF74</accession>
<dbReference type="PANTHER" id="PTHR23349:SF108">
    <property type="entry name" value="BHLH DOMAIN-CONTAINING PROTEIN"/>
    <property type="match status" value="1"/>
</dbReference>
<reference evidence="3 4" key="1">
    <citation type="submission" date="2020-11" db="EMBL/GenBank/DDBJ databases">
        <authorList>
            <person name="Wallbank WR R."/>
            <person name="Pardo Diaz C."/>
            <person name="Kozak K."/>
            <person name="Martin S."/>
            <person name="Jiggins C."/>
            <person name="Moest M."/>
            <person name="Warren A I."/>
            <person name="Generalovic N T."/>
            <person name="Byers J.R.P. K."/>
            <person name="Montejo-Kovacevich G."/>
            <person name="Yen C E."/>
        </authorList>
    </citation>
    <scope>NUCLEOTIDE SEQUENCE [LARGE SCALE GENOMIC DNA]</scope>
</reference>
<dbReference type="EMBL" id="LR899009">
    <property type="protein sequence ID" value="CAD7079708.1"/>
    <property type="molecule type" value="Genomic_DNA"/>
</dbReference>